<feature type="compositionally biased region" description="Basic and acidic residues" evidence="1">
    <location>
        <begin position="442"/>
        <end position="451"/>
    </location>
</feature>
<evidence type="ECO:0000313" key="3">
    <source>
        <dbReference type="RefSeq" id="XP_015509680.1"/>
    </source>
</evidence>
<feature type="region of interest" description="Disordered" evidence="1">
    <location>
        <begin position="401"/>
        <end position="527"/>
    </location>
</feature>
<dbReference type="GeneID" id="107216875"/>
<feature type="compositionally biased region" description="Basic and acidic residues" evidence="1">
    <location>
        <begin position="236"/>
        <end position="247"/>
    </location>
</feature>
<protein>
    <submittedName>
        <fullName evidence="3">Uncharacterized abhydrolase domain-containing protein DDB_G0269086 isoform X2</fullName>
    </submittedName>
</protein>
<keyword evidence="2" id="KW-1185">Reference proteome</keyword>
<feature type="compositionally biased region" description="Pro residues" evidence="1">
    <location>
        <begin position="255"/>
        <end position="268"/>
    </location>
</feature>
<feature type="compositionally biased region" description="Basic and acidic residues" evidence="1">
    <location>
        <begin position="401"/>
        <end position="417"/>
    </location>
</feature>
<feature type="region of interest" description="Disordered" evidence="1">
    <location>
        <begin position="227"/>
        <end position="300"/>
    </location>
</feature>
<feature type="compositionally biased region" description="Basic and acidic residues" evidence="1">
    <location>
        <begin position="289"/>
        <end position="300"/>
    </location>
</feature>
<sequence>MVYESDFYTTRRPYSRPLVSSYTVTVRSYPHMPYVAHKRLVTFVHTPVHTIYHTGTPLPIRIHSRVRPSVLAAEYNRIRDLPRSSSASYTERYLNSKDSILFDDEARQIRAKADALLRRIHVFVPRLPASDFHEDIVPLERLRSDDYIRRLLSARKNVQKEMELAPWYTVPEQRNLGKGHLASVQYVGGRPHSRRRPYFKVADLRPTDILNDVNLLSFYSKNRQAAAYASPVSPLTDREQRKARAVEPEWTSTPAPAPPQNAASPPPPEPEEPVVEKKKEKKEKKEKKKEKEDRMTAAEEEAALKRAEEFLAKQAEEARIEAERKLAAEQERLRLEREEEEARIALERAQEEAEAERKLEEARLEAERIEAERIAQEERLALEIAEIAAAEAEQERLALLKRTEEEHKKQQEEERLAAEAAAAAAEALAAEEAQLAQDALDEAQRTQQEQEERQDETIVDEEPQIDEVAANADDEANAGAETFVEEPVDVEGGDSRPEEDPVVDNDVPQIEEVTSGGEDIWGDKEDA</sequence>
<evidence type="ECO:0000256" key="1">
    <source>
        <dbReference type="SAM" id="MobiDB-lite"/>
    </source>
</evidence>
<gene>
    <name evidence="3" type="primary">LOC107216875</name>
</gene>
<dbReference type="OrthoDB" id="8194914at2759"/>
<dbReference type="AlphaFoldDB" id="A0A6J0B3P3"/>
<name>A0A6J0B3P3_NEOLC</name>
<feature type="compositionally biased region" description="Basic residues" evidence="1">
    <location>
        <begin position="279"/>
        <end position="288"/>
    </location>
</feature>
<feature type="compositionally biased region" description="Acidic residues" evidence="1">
    <location>
        <begin position="483"/>
        <end position="492"/>
    </location>
</feature>
<organism evidence="3">
    <name type="scientific">Neodiprion lecontei</name>
    <name type="common">Redheaded pine sawfly</name>
    <dbReference type="NCBI Taxonomy" id="441921"/>
    <lineage>
        <taxon>Eukaryota</taxon>
        <taxon>Metazoa</taxon>
        <taxon>Ecdysozoa</taxon>
        <taxon>Arthropoda</taxon>
        <taxon>Hexapoda</taxon>
        <taxon>Insecta</taxon>
        <taxon>Pterygota</taxon>
        <taxon>Neoptera</taxon>
        <taxon>Endopterygota</taxon>
        <taxon>Hymenoptera</taxon>
        <taxon>Tenthredinoidea</taxon>
        <taxon>Diprionidae</taxon>
        <taxon>Diprioninae</taxon>
        <taxon>Neodiprion</taxon>
    </lineage>
</organism>
<feature type="compositionally biased region" description="Low complexity" evidence="1">
    <location>
        <begin position="418"/>
        <end position="438"/>
    </location>
</feature>
<accession>A0A6J0B3P3</accession>
<feature type="compositionally biased region" description="Acidic residues" evidence="1">
    <location>
        <begin position="452"/>
        <end position="465"/>
    </location>
</feature>
<proteinExistence type="predicted"/>
<dbReference type="Proteomes" id="UP000829291">
    <property type="component" value="Chromosome 7"/>
</dbReference>
<dbReference type="RefSeq" id="XP_015509680.1">
    <property type="nucleotide sequence ID" value="XM_015654194.2"/>
</dbReference>
<reference evidence="3" key="1">
    <citation type="submission" date="2025-08" db="UniProtKB">
        <authorList>
            <consortium name="RefSeq"/>
        </authorList>
    </citation>
    <scope>IDENTIFICATION</scope>
    <source>
        <tissue evidence="3">Thorax and Abdomen</tissue>
    </source>
</reference>
<evidence type="ECO:0000313" key="2">
    <source>
        <dbReference type="Proteomes" id="UP000829291"/>
    </source>
</evidence>